<keyword evidence="2" id="KW-1185">Reference proteome</keyword>
<comment type="caution">
    <text evidence="1">The sequence shown here is derived from an EMBL/GenBank/DDBJ whole genome shotgun (WGS) entry which is preliminary data.</text>
</comment>
<dbReference type="Proteomes" id="UP001157006">
    <property type="component" value="Unassembled WGS sequence"/>
</dbReference>
<reference evidence="1 2" key="1">
    <citation type="submission" date="2023-01" db="EMBL/GenBank/DDBJ databases">
        <authorList>
            <person name="Kreplak J."/>
        </authorList>
    </citation>
    <scope>NUCLEOTIDE SEQUENCE [LARGE SCALE GENOMIC DNA]</scope>
</reference>
<accession>A0AAV0YBT6</accession>
<protein>
    <submittedName>
        <fullName evidence="1">Uncharacterized protein</fullName>
    </submittedName>
</protein>
<organism evidence="1 2">
    <name type="scientific">Vicia faba</name>
    <name type="common">Broad bean</name>
    <name type="synonym">Faba vulgaris</name>
    <dbReference type="NCBI Taxonomy" id="3906"/>
    <lineage>
        <taxon>Eukaryota</taxon>
        <taxon>Viridiplantae</taxon>
        <taxon>Streptophyta</taxon>
        <taxon>Embryophyta</taxon>
        <taxon>Tracheophyta</taxon>
        <taxon>Spermatophyta</taxon>
        <taxon>Magnoliopsida</taxon>
        <taxon>eudicotyledons</taxon>
        <taxon>Gunneridae</taxon>
        <taxon>Pentapetalae</taxon>
        <taxon>rosids</taxon>
        <taxon>fabids</taxon>
        <taxon>Fabales</taxon>
        <taxon>Fabaceae</taxon>
        <taxon>Papilionoideae</taxon>
        <taxon>50 kb inversion clade</taxon>
        <taxon>NPAAA clade</taxon>
        <taxon>Hologalegina</taxon>
        <taxon>IRL clade</taxon>
        <taxon>Fabeae</taxon>
        <taxon>Vicia</taxon>
    </lineage>
</organism>
<gene>
    <name evidence="1" type="ORF">VFH_U003880</name>
</gene>
<dbReference type="EMBL" id="CATIWC010000272">
    <property type="protein sequence ID" value="CAI8582934.1"/>
    <property type="molecule type" value="Genomic_DNA"/>
</dbReference>
<sequence>MKPRTVSVSSTSSFSFLLRSLFSSKPPHRSPIFNKQQLSKKKRSCHTFYMEVLKGKSEIAKEIRRRCLPTREVRCSLRMMEMNRNLVVLVYSGLNLLTHMRDLFLSIFFFCESIVLHRDLFAGACCGVMPCCS</sequence>
<dbReference type="AlphaFoldDB" id="A0AAV0YBT6"/>
<evidence type="ECO:0000313" key="2">
    <source>
        <dbReference type="Proteomes" id="UP001157006"/>
    </source>
</evidence>
<proteinExistence type="predicted"/>
<name>A0AAV0YBT6_VICFA</name>
<evidence type="ECO:0000313" key="1">
    <source>
        <dbReference type="EMBL" id="CAI8582934.1"/>
    </source>
</evidence>